<dbReference type="RefSeq" id="WP_052220432.1">
    <property type="nucleotide sequence ID" value="NZ_LHUR01000012.1"/>
</dbReference>
<dbReference type="InterPro" id="IPR036249">
    <property type="entry name" value="Thioredoxin-like_sf"/>
</dbReference>
<dbReference type="PANTHER" id="PTHR45663">
    <property type="entry name" value="GEO12009P1"/>
    <property type="match status" value="1"/>
</dbReference>
<dbReference type="Gene3D" id="3.40.30.10">
    <property type="entry name" value="Glutaredoxin"/>
    <property type="match status" value="1"/>
</dbReference>
<dbReference type="Proteomes" id="UP000037043">
    <property type="component" value="Unassembled WGS sequence"/>
</dbReference>
<dbReference type="PATRIC" id="fig|1121318.3.peg.849"/>
<dbReference type="GO" id="GO:0015035">
    <property type="term" value="F:protein-disulfide reductase activity"/>
    <property type="evidence" value="ECO:0007669"/>
    <property type="project" value="InterPro"/>
</dbReference>
<reference evidence="10" key="1">
    <citation type="submission" date="2015-08" db="EMBL/GenBank/DDBJ databases">
        <title>Genome sequence of the strict anaerobe Clostridium homopropionicum LuHBu1 (DSM 5847T).</title>
        <authorList>
            <person name="Poehlein A."/>
            <person name="Beck M."/>
            <person name="Schiel-Bengelsdorf B."/>
            <person name="Bengelsdorf F.R."/>
            <person name="Daniel R."/>
            <person name="Duerre P."/>
        </authorList>
    </citation>
    <scope>NUCLEOTIDE SEQUENCE [LARGE SCALE GENOMIC DNA]</scope>
    <source>
        <strain evidence="10">DSM 5847</strain>
    </source>
</reference>
<dbReference type="PROSITE" id="PS51352">
    <property type="entry name" value="THIOREDOXIN_2"/>
    <property type="match status" value="1"/>
</dbReference>
<evidence type="ECO:0000313" key="9">
    <source>
        <dbReference type="EMBL" id="KOA20702.1"/>
    </source>
</evidence>
<evidence type="ECO:0000256" key="7">
    <source>
        <dbReference type="PIRSR" id="PIRSR000077-4"/>
    </source>
</evidence>
<dbReference type="InterPro" id="IPR005746">
    <property type="entry name" value="Thioredoxin"/>
</dbReference>
<protein>
    <recommendedName>
        <fullName evidence="6">Thioredoxin</fullName>
    </recommendedName>
</protein>
<comment type="similarity">
    <text evidence="1 6">Belongs to the thioredoxin family.</text>
</comment>
<dbReference type="Pfam" id="PF00085">
    <property type="entry name" value="Thioredoxin"/>
    <property type="match status" value="1"/>
</dbReference>
<keyword evidence="4 7" id="KW-1015">Disulfide bond</keyword>
<proteinExistence type="inferred from homology"/>
<dbReference type="AlphaFoldDB" id="A0A0L6ZCN5"/>
<keyword evidence="5 7" id="KW-0676">Redox-active center</keyword>
<keyword evidence="10" id="KW-1185">Reference proteome</keyword>
<keyword evidence="2" id="KW-0813">Transport</keyword>
<dbReference type="GO" id="GO:0045454">
    <property type="term" value="P:cell redox homeostasis"/>
    <property type="evidence" value="ECO:0007669"/>
    <property type="project" value="TreeGrafter"/>
</dbReference>
<dbReference type="PANTHER" id="PTHR45663:SF11">
    <property type="entry name" value="GEO12009P1"/>
    <property type="match status" value="1"/>
</dbReference>
<evidence type="ECO:0000259" key="8">
    <source>
        <dbReference type="PROSITE" id="PS51352"/>
    </source>
</evidence>
<dbReference type="InterPro" id="IPR013766">
    <property type="entry name" value="Thioredoxin_domain"/>
</dbReference>
<evidence type="ECO:0000256" key="5">
    <source>
        <dbReference type="ARBA" id="ARBA00023284"/>
    </source>
</evidence>
<evidence type="ECO:0000256" key="2">
    <source>
        <dbReference type="ARBA" id="ARBA00022448"/>
    </source>
</evidence>
<accession>A0A0L6ZCN5</accession>
<evidence type="ECO:0000313" key="10">
    <source>
        <dbReference type="Proteomes" id="UP000037043"/>
    </source>
</evidence>
<gene>
    <name evidence="9" type="primary">trxA_1</name>
    <name evidence="9" type="ORF">CLHOM_08440</name>
</gene>
<dbReference type="PIRSF" id="PIRSF000077">
    <property type="entry name" value="Thioredoxin"/>
    <property type="match status" value="1"/>
</dbReference>
<dbReference type="GO" id="GO:0005829">
    <property type="term" value="C:cytosol"/>
    <property type="evidence" value="ECO:0007669"/>
    <property type="project" value="TreeGrafter"/>
</dbReference>
<feature type="domain" description="Thioredoxin" evidence="8">
    <location>
        <begin position="1"/>
        <end position="105"/>
    </location>
</feature>
<organism evidence="9 10">
    <name type="scientific">Clostridium homopropionicum DSM 5847</name>
    <dbReference type="NCBI Taxonomy" id="1121318"/>
    <lineage>
        <taxon>Bacteria</taxon>
        <taxon>Bacillati</taxon>
        <taxon>Bacillota</taxon>
        <taxon>Clostridia</taxon>
        <taxon>Eubacteriales</taxon>
        <taxon>Clostridiaceae</taxon>
        <taxon>Clostridium</taxon>
    </lineage>
</organism>
<dbReference type="STRING" id="36844.SAMN04488501_103157"/>
<evidence type="ECO:0000256" key="6">
    <source>
        <dbReference type="PIRNR" id="PIRNR000077"/>
    </source>
</evidence>
<evidence type="ECO:0000256" key="1">
    <source>
        <dbReference type="ARBA" id="ARBA00008987"/>
    </source>
</evidence>
<name>A0A0L6ZCN5_9CLOT</name>
<feature type="disulfide bond" description="Redox-active" evidence="7">
    <location>
        <begin position="30"/>
        <end position="33"/>
    </location>
</feature>
<dbReference type="EMBL" id="LHUR01000012">
    <property type="protein sequence ID" value="KOA20702.1"/>
    <property type="molecule type" value="Genomic_DNA"/>
</dbReference>
<dbReference type="CDD" id="cd02947">
    <property type="entry name" value="TRX_family"/>
    <property type="match status" value="1"/>
</dbReference>
<evidence type="ECO:0000256" key="3">
    <source>
        <dbReference type="ARBA" id="ARBA00022982"/>
    </source>
</evidence>
<comment type="caution">
    <text evidence="9">The sequence shown here is derived from an EMBL/GenBank/DDBJ whole genome shotgun (WGS) entry which is preliminary data.</text>
</comment>
<sequence>MALRVNEENYETEVLKSPVPVLVEFYSDSCIPCKQMSPILGDLEDEYENMAKVVKVNVNFDENLAQKYQIMASPTIVFIKDGQEINRTRGFKNKVELQKILNDII</sequence>
<dbReference type="SUPFAM" id="SSF52833">
    <property type="entry name" value="Thioredoxin-like"/>
    <property type="match status" value="1"/>
</dbReference>
<evidence type="ECO:0000256" key="4">
    <source>
        <dbReference type="ARBA" id="ARBA00023157"/>
    </source>
</evidence>
<keyword evidence="3" id="KW-0249">Electron transport</keyword>